<dbReference type="InterPro" id="IPR018060">
    <property type="entry name" value="HTH_AraC"/>
</dbReference>
<evidence type="ECO:0000313" key="5">
    <source>
        <dbReference type="EMBL" id="KOY17942.1"/>
    </source>
</evidence>
<dbReference type="InterPro" id="IPR009057">
    <property type="entry name" value="Homeodomain-like_sf"/>
</dbReference>
<dbReference type="Gene3D" id="1.10.10.60">
    <property type="entry name" value="Homeodomain-like"/>
    <property type="match status" value="2"/>
</dbReference>
<evidence type="ECO:0000256" key="3">
    <source>
        <dbReference type="ARBA" id="ARBA00023163"/>
    </source>
</evidence>
<name>A0A0M9BTN8_9BACL</name>
<feature type="domain" description="HTH araC/xylS-type" evidence="4">
    <location>
        <begin position="1"/>
        <end position="98"/>
    </location>
</feature>
<evidence type="ECO:0000313" key="6">
    <source>
        <dbReference type="Proteomes" id="UP000037688"/>
    </source>
</evidence>
<dbReference type="PATRIC" id="fig|1705561.3.peg.90"/>
<sequence length="123" mass="13740">MQYYIRDHYPEPNLSLELVSNSAGLSSSYLGKLFKGSTGQSFSEYLNHTRLEMARELLLTTKDTAAKISETVGMYNITYFSTLFKKKYGASPSAYREQASIRGVEDDLFNGNQKSEGIGDNAD</sequence>
<comment type="caution">
    <text evidence="5">The sequence shown here is derived from an EMBL/GenBank/DDBJ whole genome shotgun (WGS) entry which is preliminary data.</text>
</comment>
<protein>
    <recommendedName>
        <fullName evidence="4">HTH araC/xylS-type domain-containing protein</fullName>
    </recommendedName>
</protein>
<dbReference type="EMBL" id="LITU01000029">
    <property type="protein sequence ID" value="KOY17942.1"/>
    <property type="molecule type" value="Genomic_DNA"/>
</dbReference>
<organism evidence="5 6">
    <name type="scientific">Paenibacillus xylanivorans</name>
    <dbReference type="NCBI Taxonomy" id="1705561"/>
    <lineage>
        <taxon>Bacteria</taxon>
        <taxon>Bacillati</taxon>
        <taxon>Bacillota</taxon>
        <taxon>Bacilli</taxon>
        <taxon>Bacillales</taxon>
        <taxon>Paenibacillaceae</taxon>
        <taxon>Paenibacillus</taxon>
    </lineage>
</organism>
<evidence type="ECO:0000256" key="1">
    <source>
        <dbReference type="ARBA" id="ARBA00023015"/>
    </source>
</evidence>
<dbReference type="GO" id="GO:0043565">
    <property type="term" value="F:sequence-specific DNA binding"/>
    <property type="evidence" value="ECO:0007669"/>
    <property type="project" value="InterPro"/>
</dbReference>
<dbReference type="Pfam" id="PF12833">
    <property type="entry name" value="HTH_18"/>
    <property type="match status" value="1"/>
</dbReference>
<dbReference type="GO" id="GO:0003700">
    <property type="term" value="F:DNA-binding transcription factor activity"/>
    <property type="evidence" value="ECO:0007669"/>
    <property type="project" value="InterPro"/>
</dbReference>
<accession>A0A0M9BTN8</accession>
<gene>
    <name evidence="5" type="ORF">AMS66_03100</name>
</gene>
<keyword evidence="3" id="KW-0804">Transcription</keyword>
<keyword evidence="2" id="KW-0238">DNA-binding</keyword>
<dbReference type="SMART" id="SM00342">
    <property type="entry name" value="HTH_ARAC"/>
    <property type="match status" value="1"/>
</dbReference>
<keyword evidence="1" id="KW-0805">Transcription regulation</keyword>
<dbReference type="Proteomes" id="UP000037688">
    <property type="component" value="Unassembled WGS sequence"/>
</dbReference>
<dbReference type="AlphaFoldDB" id="A0A0M9BTN8"/>
<dbReference type="PANTHER" id="PTHR43280">
    <property type="entry name" value="ARAC-FAMILY TRANSCRIPTIONAL REGULATOR"/>
    <property type="match status" value="1"/>
</dbReference>
<keyword evidence="6" id="KW-1185">Reference proteome</keyword>
<proteinExistence type="predicted"/>
<dbReference type="PANTHER" id="PTHR43280:SF28">
    <property type="entry name" value="HTH-TYPE TRANSCRIPTIONAL ACTIVATOR RHAS"/>
    <property type="match status" value="1"/>
</dbReference>
<reference evidence="5 6" key="1">
    <citation type="submission" date="2015-08" db="EMBL/GenBank/DDBJ databases">
        <title>Draft genome sequence of cellulolytic and xylanolytic Paenibacillus sp. A59, isolated from a decaying forest soil from Patagonia, Argentina.</title>
        <authorList>
            <person name="Ghio S."/>
            <person name="Caceres A.M."/>
            <person name="Talia P."/>
            <person name="Grasso D."/>
            <person name="Campos E."/>
        </authorList>
    </citation>
    <scope>NUCLEOTIDE SEQUENCE [LARGE SCALE GENOMIC DNA]</scope>
    <source>
        <strain evidence="5 6">A59</strain>
    </source>
</reference>
<dbReference type="OrthoDB" id="2650757at2"/>
<evidence type="ECO:0000259" key="4">
    <source>
        <dbReference type="PROSITE" id="PS01124"/>
    </source>
</evidence>
<dbReference type="PROSITE" id="PS01124">
    <property type="entry name" value="HTH_ARAC_FAMILY_2"/>
    <property type="match status" value="1"/>
</dbReference>
<dbReference type="SUPFAM" id="SSF46689">
    <property type="entry name" value="Homeodomain-like"/>
    <property type="match status" value="2"/>
</dbReference>
<evidence type="ECO:0000256" key="2">
    <source>
        <dbReference type="ARBA" id="ARBA00023125"/>
    </source>
</evidence>